<comment type="function">
    <text evidence="2 9">Catalyzes the dehydration of D-mannonate.</text>
</comment>
<dbReference type="SUPFAM" id="SSF51658">
    <property type="entry name" value="Xylose isomerase-like"/>
    <property type="match status" value="1"/>
</dbReference>
<evidence type="ECO:0000256" key="3">
    <source>
        <dbReference type="ARBA" id="ARBA00004892"/>
    </source>
</evidence>
<name>A0A2R5EHH4_9BACL</name>
<evidence type="ECO:0000256" key="2">
    <source>
        <dbReference type="ARBA" id="ARBA00002713"/>
    </source>
</evidence>
<dbReference type="GO" id="GO:0030145">
    <property type="term" value="F:manganese ion binding"/>
    <property type="evidence" value="ECO:0007669"/>
    <property type="project" value="TreeGrafter"/>
</dbReference>
<dbReference type="GO" id="GO:0008198">
    <property type="term" value="F:ferrous iron binding"/>
    <property type="evidence" value="ECO:0007669"/>
    <property type="project" value="TreeGrafter"/>
</dbReference>
<comment type="cofactor">
    <cofactor evidence="9">
        <name>Fe(2+)</name>
        <dbReference type="ChEBI" id="CHEBI:29033"/>
    </cofactor>
    <cofactor evidence="9">
        <name>Mn(2+)</name>
        <dbReference type="ChEBI" id="CHEBI:29035"/>
    </cofactor>
</comment>
<dbReference type="UniPathway" id="UPA00246"/>
<proteinExistence type="inferred from homology"/>
<evidence type="ECO:0000313" key="10">
    <source>
        <dbReference type="EMBL" id="GBG06022.1"/>
    </source>
</evidence>
<evidence type="ECO:0000256" key="9">
    <source>
        <dbReference type="HAMAP-Rule" id="MF_00106"/>
    </source>
</evidence>
<gene>
    <name evidence="9" type="primary">uxuA</name>
    <name evidence="10" type="ORF">PAT3040_00513</name>
</gene>
<organism evidence="10 11">
    <name type="scientific">Paenibacillus agaridevorans</name>
    <dbReference type="NCBI Taxonomy" id="171404"/>
    <lineage>
        <taxon>Bacteria</taxon>
        <taxon>Bacillati</taxon>
        <taxon>Bacillota</taxon>
        <taxon>Bacilli</taxon>
        <taxon>Bacillales</taxon>
        <taxon>Paenibacillaceae</taxon>
        <taxon>Paenibacillus</taxon>
    </lineage>
</organism>
<dbReference type="PANTHER" id="PTHR30387">
    <property type="entry name" value="MANNONATE DEHYDRATASE"/>
    <property type="match status" value="1"/>
</dbReference>
<dbReference type="PANTHER" id="PTHR30387:SF2">
    <property type="entry name" value="MANNONATE DEHYDRATASE"/>
    <property type="match status" value="1"/>
</dbReference>
<dbReference type="InterPro" id="IPR004628">
    <property type="entry name" value="Man_deHydtase"/>
</dbReference>
<dbReference type="Proteomes" id="UP000245202">
    <property type="component" value="Unassembled WGS sequence"/>
</dbReference>
<evidence type="ECO:0000256" key="4">
    <source>
        <dbReference type="ARBA" id="ARBA00007389"/>
    </source>
</evidence>
<keyword evidence="6 9" id="KW-0408">Iron</keyword>
<reference evidence="10 11" key="1">
    <citation type="submission" date="2017-08" db="EMBL/GenBank/DDBJ databases">
        <title>Substantial Increase in Enzyme Production by Combined Drug-Resistance Mutations in Paenibacillus agaridevorans.</title>
        <authorList>
            <person name="Tanaka Y."/>
            <person name="Funane K."/>
            <person name="Hosaka T."/>
            <person name="Shiwa Y."/>
            <person name="Fujita N."/>
            <person name="Miyazaki T."/>
            <person name="Yoshikawa H."/>
            <person name="Murakami K."/>
            <person name="Kasahara K."/>
            <person name="Inaoka T."/>
            <person name="Hiraga Y."/>
            <person name="Ochi K."/>
        </authorList>
    </citation>
    <scope>NUCLEOTIDE SEQUENCE [LARGE SCALE GENOMIC DNA]</scope>
    <source>
        <strain evidence="10 11">T-3040</strain>
    </source>
</reference>
<evidence type="ECO:0000256" key="5">
    <source>
        <dbReference type="ARBA" id="ARBA00012927"/>
    </source>
</evidence>
<dbReference type="InterPro" id="IPR036237">
    <property type="entry name" value="Xyl_isomerase-like_sf"/>
</dbReference>
<dbReference type="PIRSF" id="PIRSF016049">
    <property type="entry name" value="Man_dehyd"/>
    <property type="match status" value="1"/>
</dbReference>
<dbReference type="EMBL" id="BDQX01000036">
    <property type="protein sequence ID" value="GBG06022.1"/>
    <property type="molecule type" value="Genomic_DNA"/>
</dbReference>
<comment type="catalytic activity">
    <reaction evidence="1 9">
        <text>D-mannonate = 2-dehydro-3-deoxy-D-gluconate + H2O</text>
        <dbReference type="Rhea" id="RHEA:20097"/>
        <dbReference type="ChEBI" id="CHEBI:15377"/>
        <dbReference type="ChEBI" id="CHEBI:17767"/>
        <dbReference type="ChEBI" id="CHEBI:57990"/>
        <dbReference type="EC" id="4.2.1.8"/>
    </reaction>
</comment>
<dbReference type="AlphaFoldDB" id="A0A2R5EHH4"/>
<keyword evidence="11" id="KW-1185">Reference proteome</keyword>
<evidence type="ECO:0000256" key="1">
    <source>
        <dbReference type="ARBA" id="ARBA00001794"/>
    </source>
</evidence>
<dbReference type="GO" id="GO:0008927">
    <property type="term" value="F:mannonate dehydratase activity"/>
    <property type="evidence" value="ECO:0007669"/>
    <property type="project" value="UniProtKB-UniRule"/>
</dbReference>
<dbReference type="RefSeq" id="WP_108991431.1">
    <property type="nucleotide sequence ID" value="NZ_BDQX01000036.1"/>
</dbReference>
<dbReference type="Gene3D" id="3.20.20.150">
    <property type="entry name" value="Divalent-metal-dependent TIM barrel enzymes"/>
    <property type="match status" value="1"/>
</dbReference>
<comment type="pathway">
    <text evidence="3 9">Carbohydrate metabolism; pentose and glucuronate interconversion.</text>
</comment>
<sequence>MRMTFRWFGEGNDTVPLRYIKQIPGTDGVVWSLHDLAAGEEWPMDRILEMKSLAEKEGLHIDVVESVNVHEDIKRGLPSRDIYIERYINTIRKLGQVGVKVICYNFMPVFDWLRTDLHWRMEDGSTAMFYEKSVIEGVDPRQLTATINANPAFTMPGWEPERLLHMERLIQSYQGVSEEQLWGNLAYFLEAVVPVAAENGIRMAIHPDDPPWPVFRLPRLMTSQTNLRKLLKLYVHPSNGITLCSGSLGANPDNDIISMIHEFGDRIPFAHIRNVRRFGNGDFVESSHRTSDGSVDIAGIVKAYHDIGYTGYVRPDHGRQIWDESCRPGYGLYDRALGIMHLLGLWDGYQYAKSTGGDRGHAG</sequence>
<comment type="similarity">
    <text evidence="4 9">Belongs to the mannonate dehydratase family.</text>
</comment>
<dbReference type="Pfam" id="PF03786">
    <property type="entry name" value="UxuA"/>
    <property type="match status" value="1"/>
</dbReference>
<comment type="caution">
    <text evidence="10">The sequence shown here is derived from an EMBL/GenBank/DDBJ whole genome shotgun (WGS) entry which is preliminary data.</text>
</comment>
<evidence type="ECO:0000256" key="8">
    <source>
        <dbReference type="ARBA" id="ARBA00023239"/>
    </source>
</evidence>
<dbReference type="NCBIfam" id="NF003027">
    <property type="entry name" value="PRK03906.1"/>
    <property type="match status" value="1"/>
</dbReference>
<evidence type="ECO:0000256" key="6">
    <source>
        <dbReference type="ARBA" id="ARBA00023004"/>
    </source>
</evidence>
<keyword evidence="8 9" id="KW-0456">Lyase</keyword>
<evidence type="ECO:0000256" key="7">
    <source>
        <dbReference type="ARBA" id="ARBA00023211"/>
    </source>
</evidence>
<dbReference type="NCBIfam" id="TIGR00695">
    <property type="entry name" value="uxuA"/>
    <property type="match status" value="1"/>
</dbReference>
<dbReference type="HAMAP" id="MF_00106">
    <property type="entry name" value="UxuA"/>
    <property type="match status" value="1"/>
</dbReference>
<accession>A0A2R5EHH4</accession>
<evidence type="ECO:0000313" key="11">
    <source>
        <dbReference type="Proteomes" id="UP000245202"/>
    </source>
</evidence>
<protein>
    <recommendedName>
        <fullName evidence="5 9">Mannonate dehydratase</fullName>
        <ecNumber evidence="5 9">4.2.1.8</ecNumber>
    </recommendedName>
    <alternativeName>
        <fullName evidence="9">D-mannonate hydro-lyase</fullName>
    </alternativeName>
</protein>
<dbReference type="EC" id="4.2.1.8" evidence="5 9"/>
<dbReference type="GO" id="GO:0042840">
    <property type="term" value="P:D-glucuronate catabolic process"/>
    <property type="evidence" value="ECO:0007669"/>
    <property type="project" value="TreeGrafter"/>
</dbReference>
<keyword evidence="7 9" id="KW-0464">Manganese</keyword>